<name>A0A0E9X505_ANGAN</name>
<accession>A0A0E9X505</accession>
<protein>
    <submittedName>
        <fullName evidence="1">Uncharacterized protein</fullName>
    </submittedName>
</protein>
<proteinExistence type="predicted"/>
<dbReference type="EMBL" id="GBXM01010790">
    <property type="protein sequence ID" value="JAH97787.1"/>
    <property type="molecule type" value="Transcribed_RNA"/>
</dbReference>
<dbReference type="AlphaFoldDB" id="A0A0E9X505"/>
<evidence type="ECO:0000313" key="1">
    <source>
        <dbReference type="EMBL" id="JAH97787.1"/>
    </source>
</evidence>
<reference evidence="1" key="1">
    <citation type="submission" date="2014-11" db="EMBL/GenBank/DDBJ databases">
        <authorList>
            <person name="Amaro Gonzalez C."/>
        </authorList>
    </citation>
    <scope>NUCLEOTIDE SEQUENCE</scope>
</reference>
<sequence length="114" mass="13325">MFIILKQRNYTVELKWGASENFREHFRTQVCGGILFIRGENIFYFCPLVGGAKEIIHAWMLLQGRYTTICTPLLVHFKLLCQSYFCKHSEGVFKPRLGHFCSFYRVNFCATASE</sequence>
<reference evidence="1" key="2">
    <citation type="journal article" date="2015" name="Fish Shellfish Immunol.">
        <title>Early steps in the European eel (Anguilla anguilla)-Vibrio vulnificus interaction in the gills: Role of the RtxA13 toxin.</title>
        <authorList>
            <person name="Callol A."/>
            <person name="Pajuelo D."/>
            <person name="Ebbesson L."/>
            <person name="Teles M."/>
            <person name="MacKenzie S."/>
            <person name="Amaro C."/>
        </authorList>
    </citation>
    <scope>NUCLEOTIDE SEQUENCE</scope>
</reference>
<organism evidence="1">
    <name type="scientific">Anguilla anguilla</name>
    <name type="common">European freshwater eel</name>
    <name type="synonym">Muraena anguilla</name>
    <dbReference type="NCBI Taxonomy" id="7936"/>
    <lineage>
        <taxon>Eukaryota</taxon>
        <taxon>Metazoa</taxon>
        <taxon>Chordata</taxon>
        <taxon>Craniata</taxon>
        <taxon>Vertebrata</taxon>
        <taxon>Euteleostomi</taxon>
        <taxon>Actinopterygii</taxon>
        <taxon>Neopterygii</taxon>
        <taxon>Teleostei</taxon>
        <taxon>Anguilliformes</taxon>
        <taxon>Anguillidae</taxon>
        <taxon>Anguilla</taxon>
    </lineage>
</organism>